<dbReference type="GO" id="GO:0003729">
    <property type="term" value="F:mRNA binding"/>
    <property type="evidence" value="ECO:0007669"/>
    <property type="project" value="InterPro"/>
</dbReference>
<dbReference type="OrthoDB" id="9798547at2"/>
<dbReference type="SUPFAM" id="SSF54786">
    <property type="entry name" value="YcfA/nrd intein domain"/>
    <property type="match status" value="1"/>
</dbReference>
<evidence type="ECO:0000256" key="2">
    <source>
        <dbReference type="ARBA" id="ARBA00022649"/>
    </source>
</evidence>
<evidence type="ECO:0000313" key="8">
    <source>
        <dbReference type="EMBL" id="TFD92794.1"/>
    </source>
</evidence>
<proteinExistence type="inferred from homology"/>
<keyword evidence="5" id="KW-0378">Hydrolase</keyword>
<dbReference type="Proteomes" id="UP000297861">
    <property type="component" value="Unassembled WGS sequence"/>
</dbReference>
<comment type="similarity">
    <text evidence="1">Belongs to the HicA mRNA interferase family.</text>
</comment>
<evidence type="ECO:0000256" key="5">
    <source>
        <dbReference type="ARBA" id="ARBA00022801"/>
    </source>
</evidence>
<gene>
    <name evidence="8" type="ORF">E2605_18295</name>
</gene>
<evidence type="ECO:0000256" key="3">
    <source>
        <dbReference type="ARBA" id="ARBA00022722"/>
    </source>
</evidence>
<keyword evidence="3" id="KW-0540">Nuclease</keyword>
<keyword evidence="4" id="KW-0255">Endonuclease</keyword>
<keyword evidence="9" id="KW-1185">Reference proteome</keyword>
<name>A0A4Y8KU01_9BACT</name>
<dbReference type="InterPro" id="IPR038570">
    <property type="entry name" value="HicA_sf"/>
</dbReference>
<organism evidence="8 9">
    <name type="scientific">Dysgonomonas capnocytophagoides</name>
    <dbReference type="NCBI Taxonomy" id="45254"/>
    <lineage>
        <taxon>Bacteria</taxon>
        <taxon>Pseudomonadati</taxon>
        <taxon>Bacteroidota</taxon>
        <taxon>Bacteroidia</taxon>
        <taxon>Bacteroidales</taxon>
        <taxon>Dysgonomonadaceae</taxon>
        <taxon>Dysgonomonas</taxon>
    </lineage>
</organism>
<dbReference type="GO" id="GO:0016787">
    <property type="term" value="F:hydrolase activity"/>
    <property type="evidence" value="ECO:0007669"/>
    <property type="project" value="UniProtKB-KW"/>
</dbReference>
<keyword evidence="6" id="KW-0694">RNA-binding</keyword>
<dbReference type="RefSeq" id="WP_134437481.1">
    <property type="nucleotide sequence ID" value="NZ_JBEBQM010000125.1"/>
</dbReference>
<keyword evidence="2" id="KW-1277">Toxin-antitoxin system</keyword>
<evidence type="ECO:0000256" key="6">
    <source>
        <dbReference type="ARBA" id="ARBA00022884"/>
    </source>
</evidence>
<sequence length="60" mass="7039">MKYSELEKLLTKYGCYWVKDASHPIWFSPTTEKYFRMSHHKSEEVKKGTLSSILKDAGVK</sequence>
<evidence type="ECO:0000256" key="7">
    <source>
        <dbReference type="ARBA" id="ARBA00023016"/>
    </source>
</evidence>
<reference evidence="8 9" key="1">
    <citation type="submission" date="2019-03" db="EMBL/GenBank/DDBJ databases">
        <title>San Antonio Military Medical Center submission to MRSN (WRAIR), pending publication.</title>
        <authorList>
            <person name="Blyth D.M."/>
            <person name="Mccarthy S.L."/>
            <person name="Schall S.E."/>
            <person name="Stam J.A."/>
            <person name="Ong A.C."/>
            <person name="Mcgann P.T."/>
        </authorList>
    </citation>
    <scope>NUCLEOTIDE SEQUENCE [LARGE SCALE GENOMIC DNA]</scope>
    <source>
        <strain evidence="8 9">MRSN571793</strain>
    </source>
</reference>
<keyword evidence="7" id="KW-0346">Stress response</keyword>
<comment type="caution">
    <text evidence="8">The sequence shown here is derived from an EMBL/GenBank/DDBJ whole genome shotgun (WGS) entry which is preliminary data.</text>
</comment>
<dbReference type="Pfam" id="PF07927">
    <property type="entry name" value="HicA_toxin"/>
    <property type="match status" value="1"/>
</dbReference>
<protein>
    <submittedName>
        <fullName evidence="8">Type II toxin-antitoxin system HicA family toxin</fullName>
    </submittedName>
</protein>
<accession>A0A4Y8KU01</accession>
<dbReference type="AlphaFoldDB" id="A0A4Y8KU01"/>
<evidence type="ECO:0000256" key="4">
    <source>
        <dbReference type="ARBA" id="ARBA00022759"/>
    </source>
</evidence>
<dbReference type="GO" id="GO:0004519">
    <property type="term" value="F:endonuclease activity"/>
    <property type="evidence" value="ECO:0007669"/>
    <property type="project" value="UniProtKB-KW"/>
</dbReference>
<dbReference type="InterPro" id="IPR012933">
    <property type="entry name" value="HicA_mRNA_interferase"/>
</dbReference>
<dbReference type="Gene3D" id="3.30.920.30">
    <property type="entry name" value="Hypothetical protein"/>
    <property type="match status" value="1"/>
</dbReference>
<dbReference type="EMBL" id="SOML01000016">
    <property type="protein sequence ID" value="TFD92794.1"/>
    <property type="molecule type" value="Genomic_DNA"/>
</dbReference>
<evidence type="ECO:0000256" key="1">
    <source>
        <dbReference type="ARBA" id="ARBA00006620"/>
    </source>
</evidence>
<evidence type="ECO:0000313" key="9">
    <source>
        <dbReference type="Proteomes" id="UP000297861"/>
    </source>
</evidence>